<accession>A0A507APU8</accession>
<comment type="caution">
    <text evidence="2">The sequence shown here is derived from an EMBL/GenBank/DDBJ whole genome shotgun (WGS) entry which is preliminary data.</text>
</comment>
<feature type="domain" description="Carbohydrate kinase PfkB" evidence="1">
    <location>
        <begin position="30"/>
        <end position="318"/>
    </location>
</feature>
<evidence type="ECO:0000313" key="2">
    <source>
        <dbReference type="EMBL" id="TPX06869.1"/>
    </source>
</evidence>
<organism evidence="2 3">
    <name type="scientific">Thyridium curvatum</name>
    <dbReference type="NCBI Taxonomy" id="1093900"/>
    <lineage>
        <taxon>Eukaryota</taxon>
        <taxon>Fungi</taxon>
        <taxon>Dikarya</taxon>
        <taxon>Ascomycota</taxon>
        <taxon>Pezizomycotina</taxon>
        <taxon>Sordariomycetes</taxon>
        <taxon>Sordariomycetidae</taxon>
        <taxon>Thyridiales</taxon>
        <taxon>Thyridiaceae</taxon>
        <taxon>Thyridium</taxon>
    </lineage>
</organism>
<dbReference type="GeneID" id="41969812"/>
<dbReference type="RefSeq" id="XP_030988580.1">
    <property type="nucleotide sequence ID" value="XM_031136546.1"/>
</dbReference>
<keyword evidence="3" id="KW-1185">Reference proteome</keyword>
<evidence type="ECO:0000313" key="3">
    <source>
        <dbReference type="Proteomes" id="UP000319257"/>
    </source>
</evidence>
<reference evidence="2 3" key="1">
    <citation type="submission" date="2019-06" db="EMBL/GenBank/DDBJ databases">
        <title>Draft genome sequence of the filamentous fungus Phialemoniopsis curvata isolated from diesel fuel.</title>
        <authorList>
            <person name="Varaljay V.A."/>
            <person name="Lyon W.J."/>
            <person name="Crouch A.L."/>
            <person name="Drake C.E."/>
            <person name="Hollomon J.M."/>
            <person name="Nadeau L.J."/>
            <person name="Nunn H.S."/>
            <person name="Stevenson B.S."/>
            <person name="Bojanowski C.L."/>
            <person name="Crookes-Goodson W.J."/>
        </authorList>
    </citation>
    <scope>NUCLEOTIDE SEQUENCE [LARGE SCALE GENOMIC DNA]</scope>
    <source>
        <strain evidence="2 3">D216</strain>
    </source>
</reference>
<dbReference type="Pfam" id="PF00294">
    <property type="entry name" value="PfkB"/>
    <property type="match status" value="1"/>
</dbReference>
<evidence type="ECO:0000259" key="1">
    <source>
        <dbReference type="Pfam" id="PF00294"/>
    </source>
</evidence>
<dbReference type="OrthoDB" id="497927at2759"/>
<name>A0A507APU8_9PEZI</name>
<sequence length="349" mass="37613">MGAPAAAQRPSFVSLGMVVLDELRFPDRPSLHDVPGGSGAFSVLGARLVAGQERAGQVGCFILAGNDFPESALRSFRSWGVNLDIQVDPARPSTRGLLEYKDSSFGRKTFRYTTTPLHPSPRDLPAHFLESASFHILALPSQLADHVRDLASLRPGAPVLDPPLLVWEPTPPHCSQQTKDDHMAACKHVDVFSPNHLELLAFFQDSKPAEGASHFDPQAIEACADAFLESGIGPSDKGTVVVRAGEYGCLVSSFTIEGRHRWLPAFYADASSVVDATGGGNTFLGAFTYAMAACNKSPVDAAALANVAATFALEQIGTPTLEKVEGQRERWNGSEFDTRFQAYQQMLSR</sequence>
<dbReference type="SUPFAM" id="SSF53613">
    <property type="entry name" value="Ribokinase-like"/>
    <property type="match status" value="1"/>
</dbReference>
<dbReference type="PANTHER" id="PTHR47098">
    <property type="entry name" value="PROTEIN MAK32"/>
    <property type="match status" value="1"/>
</dbReference>
<dbReference type="InterPro" id="IPR029056">
    <property type="entry name" value="Ribokinase-like"/>
</dbReference>
<dbReference type="PANTHER" id="PTHR47098:SF1">
    <property type="entry name" value="PFKB FAMILY CARBOHYDRATE KINASE SUPERFAMILY (AFU_ORTHOLOGUE AFUA_4G09500)"/>
    <property type="match status" value="1"/>
</dbReference>
<dbReference type="AlphaFoldDB" id="A0A507APU8"/>
<dbReference type="Gene3D" id="3.40.1190.20">
    <property type="match status" value="1"/>
</dbReference>
<proteinExistence type="predicted"/>
<dbReference type="InterPro" id="IPR011611">
    <property type="entry name" value="PfkB_dom"/>
</dbReference>
<gene>
    <name evidence="2" type="ORF">E0L32_002365</name>
</gene>
<dbReference type="Proteomes" id="UP000319257">
    <property type="component" value="Unassembled WGS sequence"/>
</dbReference>
<dbReference type="InParanoid" id="A0A507APU8"/>
<protein>
    <recommendedName>
        <fullName evidence="1">Carbohydrate kinase PfkB domain-containing protein</fullName>
    </recommendedName>
</protein>
<dbReference type="STRING" id="1093900.A0A507APU8"/>
<dbReference type="EMBL" id="SKBQ01000009">
    <property type="protein sequence ID" value="TPX06869.1"/>
    <property type="molecule type" value="Genomic_DNA"/>
</dbReference>